<comment type="subunit">
    <text evidence="9">Component of the transcription factor SL1/TIF-IB complex, composed of TBP and at least TAF1A, TAF1B, TAF1C and TAF1D. Interacts with UBTF.</text>
</comment>
<reference evidence="13" key="2">
    <citation type="submission" date="2025-09" db="UniProtKB">
        <authorList>
            <consortium name="Ensembl"/>
        </authorList>
    </citation>
    <scope>IDENTIFICATION</scope>
</reference>
<proteinExistence type="predicted"/>
<evidence type="ECO:0000256" key="8">
    <source>
        <dbReference type="ARBA" id="ARBA00025110"/>
    </source>
</evidence>
<sequence>MELVSGTDDDAQPCHVFLEEGCNDPHCDPPQSPELFSDTDNPIEKSATIPSGIASANNKDDNVLECDRSGSESTLFQTQDTCTPSRTKRVRHSTRLHSTSDDSSDYHPIPRKLTLKEIFQNHFGKKKRRSGKRSKYKRSKYVPCQKKPLKNRLAYRKRLWHRGIRFPFSFRKHLSFRENFAYEQFVVGGFLRHMENLKYEHSLHKSLKNMDAADDMENESLTMRKYKYLDDEGPLSPISEPDENVNCDQEEETENDAKIVENDCFILNCTVPNTKEWQKKKS</sequence>
<keyword evidence="7" id="KW-0539">Nucleus</keyword>
<comment type="function">
    <text evidence="8">Component of the transcription factor SL1/TIF-IB complex, which is involved in the assembly of the PIC (preinitiation complex) during RNA polymerase I-dependent transcription. The rate of PIC formation probably is primarily dependent on the rate of association of SL1/TIF-IB with the rDNA promoter. SL1/TIF-IB is involved in stabilization of nucleolar transcription factor 1/UBTF on rDNA. Formation of SL1/TIF-IB excludes the association of TBP with TFIID subunits.</text>
</comment>
<reference evidence="13" key="1">
    <citation type="submission" date="2025-08" db="UniProtKB">
        <authorList>
            <consortium name="Ensembl"/>
        </authorList>
    </citation>
    <scope>IDENTIFICATION</scope>
</reference>
<evidence type="ECO:0000256" key="5">
    <source>
        <dbReference type="ARBA" id="ARBA00023125"/>
    </source>
</evidence>
<name>A0A8C5LJ20_9ANUR</name>
<dbReference type="AlphaFoldDB" id="A0A8C5LJ20"/>
<dbReference type="PANTHER" id="PTHR14562">
    <property type="entry name" value="TATA BOX-BINDING PROTEIN ASSOCIATED FACTOR RNA POLYMERASE I SUBUNIT D"/>
    <property type="match status" value="1"/>
</dbReference>
<dbReference type="GeneTree" id="ENSGT00390000009061"/>
<keyword evidence="5" id="KW-0238">DNA-binding</keyword>
<evidence type="ECO:0000256" key="10">
    <source>
        <dbReference type="ARBA" id="ARBA00030353"/>
    </source>
</evidence>
<evidence type="ECO:0000313" key="13">
    <source>
        <dbReference type="Ensembl" id="ENSLLEP00000001060.1"/>
    </source>
</evidence>
<keyword evidence="6" id="KW-0804">Transcription</keyword>
<dbReference type="GO" id="GO:0005654">
    <property type="term" value="C:nucleoplasm"/>
    <property type="evidence" value="ECO:0007669"/>
    <property type="project" value="TreeGrafter"/>
</dbReference>
<keyword evidence="14" id="KW-1185">Reference proteome</keyword>
<protein>
    <recommendedName>
        <fullName evidence="2">TATA box-binding protein-associated factor RNA polymerase I subunit D</fullName>
    </recommendedName>
    <alternativeName>
        <fullName evidence="11">TATA box-binding protein-associated factor 1D</fullName>
    </alternativeName>
    <alternativeName>
        <fullName evidence="10">Transcription initiation factor SL1/TIF-IB subunit D</fullName>
    </alternativeName>
</protein>
<evidence type="ECO:0000256" key="12">
    <source>
        <dbReference type="SAM" id="MobiDB-lite"/>
    </source>
</evidence>
<evidence type="ECO:0000256" key="4">
    <source>
        <dbReference type="ARBA" id="ARBA00023015"/>
    </source>
</evidence>
<evidence type="ECO:0000256" key="11">
    <source>
        <dbReference type="ARBA" id="ARBA00032499"/>
    </source>
</evidence>
<evidence type="ECO:0000256" key="3">
    <source>
        <dbReference type="ARBA" id="ARBA00022553"/>
    </source>
</evidence>
<dbReference type="Proteomes" id="UP000694569">
    <property type="component" value="Unplaced"/>
</dbReference>
<dbReference type="InterPro" id="IPR027976">
    <property type="entry name" value="TAF1D"/>
</dbReference>
<dbReference type="GO" id="GO:0006355">
    <property type="term" value="P:regulation of DNA-templated transcription"/>
    <property type="evidence" value="ECO:0007669"/>
    <property type="project" value="InterPro"/>
</dbReference>
<evidence type="ECO:0000313" key="14">
    <source>
        <dbReference type="Proteomes" id="UP000694569"/>
    </source>
</evidence>
<keyword evidence="3" id="KW-0597">Phosphoprotein</keyword>
<evidence type="ECO:0000256" key="6">
    <source>
        <dbReference type="ARBA" id="ARBA00023163"/>
    </source>
</evidence>
<organism evidence="13 14">
    <name type="scientific">Leptobrachium leishanense</name>
    <name type="common">Leishan spiny toad</name>
    <dbReference type="NCBI Taxonomy" id="445787"/>
    <lineage>
        <taxon>Eukaryota</taxon>
        <taxon>Metazoa</taxon>
        <taxon>Chordata</taxon>
        <taxon>Craniata</taxon>
        <taxon>Vertebrata</taxon>
        <taxon>Euteleostomi</taxon>
        <taxon>Amphibia</taxon>
        <taxon>Batrachia</taxon>
        <taxon>Anura</taxon>
        <taxon>Pelobatoidea</taxon>
        <taxon>Megophryidae</taxon>
        <taxon>Leptobrachium</taxon>
    </lineage>
</organism>
<accession>A0A8C5LJ20</accession>
<comment type="subcellular location">
    <subcellularLocation>
        <location evidence="1">Nucleus</location>
    </subcellularLocation>
</comment>
<evidence type="ECO:0000256" key="1">
    <source>
        <dbReference type="ARBA" id="ARBA00004123"/>
    </source>
</evidence>
<dbReference type="PANTHER" id="PTHR14562:SF3">
    <property type="entry name" value="TATA BOX-BINDING PROTEIN-ASSOCIATED FACTOR RNA POLYMERASE I SUBUNIT D"/>
    <property type="match status" value="1"/>
</dbReference>
<feature type="region of interest" description="Disordered" evidence="12">
    <location>
        <begin position="85"/>
        <end position="107"/>
    </location>
</feature>
<dbReference type="Ensembl" id="ENSLLET00000001117.1">
    <property type="protein sequence ID" value="ENSLLEP00000001060.1"/>
    <property type="gene ID" value="ENSLLEG00000000705.1"/>
</dbReference>
<dbReference type="GO" id="GO:0005668">
    <property type="term" value="C:RNA polymerase transcription factor SL1 complex"/>
    <property type="evidence" value="ECO:0007669"/>
    <property type="project" value="InterPro"/>
</dbReference>
<evidence type="ECO:0000256" key="9">
    <source>
        <dbReference type="ARBA" id="ARBA00025940"/>
    </source>
</evidence>
<evidence type="ECO:0000256" key="2">
    <source>
        <dbReference type="ARBA" id="ARBA00018992"/>
    </source>
</evidence>
<feature type="compositionally biased region" description="Basic residues" evidence="12">
    <location>
        <begin position="86"/>
        <end position="95"/>
    </location>
</feature>
<keyword evidence="4" id="KW-0805">Transcription regulation</keyword>
<dbReference type="Pfam" id="PF15333">
    <property type="entry name" value="TAF1D"/>
    <property type="match status" value="1"/>
</dbReference>
<dbReference type="GO" id="GO:0003677">
    <property type="term" value="F:DNA binding"/>
    <property type="evidence" value="ECO:0007669"/>
    <property type="project" value="UniProtKB-KW"/>
</dbReference>
<dbReference type="OrthoDB" id="9950926at2759"/>
<evidence type="ECO:0000256" key="7">
    <source>
        <dbReference type="ARBA" id="ARBA00023242"/>
    </source>
</evidence>